<dbReference type="GO" id="GO:0008270">
    <property type="term" value="F:zinc ion binding"/>
    <property type="evidence" value="ECO:0007669"/>
    <property type="project" value="UniProtKB-KW"/>
</dbReference>
<keyword evidence="8" id="KW-0539">Nucleus</keyword>
<dbReference type="InterPro" id="IPR003347">
    <property type="entry name" value="JmjC_dom"/>
</dbReference>
<evidence type="ECO:0000256" key="1">
    <source>
        <dbReference type="ARBA" id="ARBA00004123"/>
    </source>
</evidence>
<evidence type="ECO:0000256" key="9">
    <source>
        <dbReference type="ARBA" id="ARBA00060112"/>
    </source>
</evidence>
<feature type="compositionally biased region" description="Basic residues" evidence="11">
    <location>
        <begin position="43"/>
        <end position="64"/>
    </location>
</feature>
<keyword evidence="6" id="KW-0560">Oxidoreductase</keyword>
<dbReference type="PROSITE" id="PS51184">
    <property type="entry name" value="JMJC"/>
    <property type="match status" value="1"/>
</dbReference>
<dbReference type="GO" id="GO:0032454">
    <property type="term" value="F:histone H3K9 demethylase activity"/>
    <property type="evidence" value="ECO:0007669"/>
    <property type="project" value="InterPro"/>
</dbReference>
<protein>
    <submittedName>
        <fullName evidence="14">Uncharacterized protein</fullName>
    </submittedName>
</protein>
<keyword evidence="5" id="KW-0862">Zinc</keyword>
<evidence type="ECO:0000256" key="2">
    <source>
        <dbReference type="ARBA" id="ARBA00006801"/>
    </source>
</evidence>
<dbReference type="GO" id="GO:0000118">
    <property type="term" value="C:histone deacetylase complex"/>
    <property type="evidence" value="ECO:0007669"/>
    <property type="project" value="TreeGrafter"/>
</dbReference>
<dbReference type="Gene3D" id="2.60.120.650">
    <property type="entry name" value="Cupin"/>
    <property type="match status" value="1"/>
</dbReference>
<evidence type="ECO:0000256" key="4">
    <source>
        <dbReference type="ARBA" id="ARBA00022771"/>
    </source>
</evidence>
<feature type="domain" description="RING-type" evidence="12">
    <location>
        <begin position="143"/>
        <end position="193"/>
    </location>
</feature>
<dbReference type="OrthoDB" id="1667110at2759"/>
<dbReference type="Proteomes" id="UP000604825">
    <property type="component" value="Unassembled WGS sequence"/>
</dbReference>
<feature type="region of interest" description="Disordered" evidence="11">
    <location>
        <begin position="219"/>
        <end position="243"/>
    </location>
</feature>
<evidence type="ECO:0000256" key="5">
    <source>
        <dbReference type="ARBA" id="ARBA00022833"/>
    </source>
</evidence>
<feature type="domain" description="JmjC" evidence="13">
    <location>
        <begin position="646"/>
        <end position="874"/>
    </location>
</feature>
<dbReference type="PANTHER" id="PTHR12549">
    <property type="entry name" value="JMJC DOMAIN-CONTAINING HISTONE DEMETHYLATION PROTEIN"/>
    <property type="match status" value="1"/>
</dbReference>
<evidence type="ECO:0000256" key="3">
    <source>
        <dbReference type="ARBA" id="ARBA00022723"/>
    </source>
</evidence>
<organism evidence="14 15">
    <name type="scientific">Miscanthus lutarioriparius</name>
    <dbReference type="NCBI Taxonomy" id="422564"/>
    <lineage>
        <taxon>Eukaryota</taxon>
        <taxon>Viridiplantae</taxon>
        <taxon>Streptophyta</taxon>
        <taxon>Embryophyta</taxon>
        <taxon>Tracheophyta</taxon>
        <taxon>Spermatophyta</taxon>
        <taxon>Magnoliopsida</taxon>
        <taxon>Liliopsida</taxon>
        <taxon>Poales</taxon>
        <taxon>Poaceae</taxon>
        <taxon>PACMAD clade</taxon>
        <taxon>Panicoideae</taxon>
        <taxon>Andropogonodae</taxon>
        <taxon>Andropogoneae</taxon>
        <taxon>Saccharinae</taxon>
        <taxon>Miscanthus</taxon>
    </lineage>
</organism>
<dbReference type="GO" id="GO:0006357">
    <property type="term" value="P:regulation of transcription by RNA polymerase II"/>
    <property type="evidence" value="ECO:0007669"/>
    <property type="project" value="TreeGrafter"/>
</dbReference>
<keyword evidence="15" id="KW-1185">Reference proteome</keyword>
<dbReference type="FunFam" id="2.60.120.650:FF:000026">
    <property type="entry name" value="Transcription factor jumonji domain-containing protein"/>
    <property type="match status" value="1"/>
</dbReference>
<dbReference type="Pfam" id="PF02373">
    <property type="entry name" value="JmjC"/>
    <property type="match status" value="1"/>
</dbReference>
<keyword evidence="7" id="KW-0408">Iron</keyword>
<comment type="caution">
    <text evidence="14">The sequence shown here is derived from an EMBL/GenBank/DDBJ whole genome shotgun (WGS) entry which is preliminary data.</text>
</comment>
<evidence type="ECO:0000259" key="13">
    <source>
        <dbReference type="PROSITE" id="PS51184"/>
    </source>
</evidence>
<dbReference type="EMBL" id="CAJGYO010000004">
    <property type="protein sequence ID" value="CAD6225071.1"/>
    <property type="molecule type" value="Genomic_DNA"/>
</dbReference>
<feature type="compositionally biased region" description="Low complexity" evidence="11">
    <location>
        <begin position="65"/>
        <end position="75"/>
    </location>
</feature>
<dbReference type="GO" id="GO:0031490">
    <property type="term" value="F:chromatin DNA binding"/>
    <property type="evidence" value="ECO:0007669"/>
    <property type="project" value="TreeGrafter"/>
</dbReference>
<feature type="compositionally biased region" description="Low complexity" evidence="11">
    <location>
        <begin position="92"/>
        <end position="105"/>
    </location>
</feature>
<evidence type="ECO:0000259" key="12">
    <source>
        <dbReference type="PROSITE" id="PS50089"/>
    </source>
</evidence>
<dbReference type="InterPro" id="IPR001841">
    <property type="entry name" value="Znf_RING"/>
</dbReference>
<dbReference type="InterPro" id="IPR045109">
    <property type="entry name" value="LSDs-like"/>
</dbReference>
<evidence type="ECO:0000256" key="10">
    <source>
        <dbReference type="PROSITE-ProRule" id="PRU00175"/>
    </source>
</evidence>
<dbReference type="PANTHER" id="PTHR12549:SF53">
    <property type="entry name" value="JMJC DOMAIN-CONTAINING PROTEIN"/>
    <property type="match status" value="1"/>
</dbReference>
<comment type="similarity">
    <text evidence="2">Belongs to the JARID1 histone demethylase family.</text>
</comment>
<accession>A0A811NCY7</accession>
<dbReference type="AlphaFoldDB" id="A0A811NCY7"/>
<dbReference type="SUPFAM" id="SSF51197">
    <property type="entry name" value="Clavaminate synthase-like"/>
    <property type="match status" value="1"/>
</dbReference>
<dbReference type="GO" id="GO:0016491">
    <property type="term" value="F:oxidoreductase activity"/>
    <property type="evidence" value="ECO:0007669"/>
    <property type="project" value="UniProtKB-KW"/>
</dbReference>
<evidence type="ECO:0000256" key="11">
    <source>
        <dbReference type="SAM" id="MobiDB-lite"/>
    </source>
</evidence>
<gene>
    <name evidence="14" type="ORF">NCGR_LOCUS17235</name>
</gene>
<dbReference type="GO" id="GO:0000785">
    <property type="term" value="C:chromatin"/>
    <property type="evidence" value="ECO:0007669"/>
    <property type="project" value="TreeGrafter"/>
</dbReference>
<evidence type="ECO:0000313" key="14">
    <source>
        <dbReference type="EMBL" id="CAD6225071.1"/>
    </source>
</evidence>
<name>A0A811NCY7_9POAL</name>
<feature type="compositionally biased region" description="Basic residues" evidence="11">
    <location>
        <begin position="135"/>
        <end position="144"/>
    </location>
</feature>
<evidence type="ECO:0000313" key="15">
    <source>
        <dbReference type="Proteomes" id="UP000604825"/>
    </source>
</evidence>
<evidence type="ECO:0000256" key="7">
    <source>
        <dbReference type="ARBA" id="ARBA00023004"/>
    </source>
</evidence>
<evidence type="ECO:0000256" key="8">
    <source>
        <dbReference type="ARBA" id="ARBA00023242"/>
    </source>
</evidence>
<comment type="subcellular location">
    <subcellularLocation>
        <location evidence="1">Nucleus</location>
    </subcellularLocation>
</comment>
<sequence>MTAVELRIGPLDWAMDEEVEDESPGVGDEDGTDEDWVLDMERKGRRKRNRSSPRRRPRPKRRRSAPAVAPEPASPGKSPWEPCPGTAEPSPEEGFNAAATAAAAEGVKEEEDEEDGLRKEEGENVAPSTSGRGGGGRKPRRSCHQCKTVRSPEETMMIRCQRCVKTIYCVRCVTNRYTMMSVDDVREQCPFCRGLCTCTPCLNKDKQLGLESLRKCNSNVSSKREKRPTSAGVKSPQARSSAPCTEATGLSFVTTNGVNNVSAMLAEVDTSDVRAEEVDPETKRKYASYLLHYLLPCLTQLNKDQMDEREAEAKIQGLQLSELIVEKAVSWNDERVFCNNCRTSIFDLHRSCSSCPYELCITCCKELRGNCLKINCQEGLIPKDKSRGVDYMHGGNCKPPNNSENDRETGLSSYQSKSIKWEADPGGTIRCPPSELGGCGNHVLELKQIFETDRLSKLEMEALRLRNQIEPSDIISIDICECSCSTNHASSRKAATRENSTDNYIYCPISDDGKPDGLKHFQKHWVKGEPVIVQGLHNKMKDFCVQKNKMSELSWEPEKMWAEVHGANSSSQMKTVKTIDCMSCCEVEICAEDFFNGYYHGRMYLNGWPEMLKLKDWPTSDHFENILPSHGTTYINSLPFQPYTNLKSGLLNVSALLPGDILKLDMGPKSFIAYGYAQELIRGDSVTKLHCDLSDAVNVLMHIAEVEPSEEQKKGIRNLKIRHAEQDKKKCLGNSSIDGNETSMEHAHISSVSCEDDEAGALWDIFRREDVGKLKEYLIKHSKEFRHMYCCPVEKIFNPVHEEKFYLTNKHKRELKKEYGIEPWTFVQRLGDAVFIPAGCPHQVRNLKSCTKIALDFVSPENIQQCLSLTEDLRILPVGHRAKEDKLEVRTFNAHPS</sequence>
<dbReference type="SMART" id="SM00558">
    <property type="entry name" value="JmjC"/>
    <property type="match status" value="1"/>
</dbReference>
<dbReference type="GO" id="GO:0003712">
    <property type="term" value="F:transcription coregulator activity"/>
    <property type="evidence" value="ECO:0007669"/>
    <property type="project" value="TreeGrafter"/>
</dbReference>
<keyword evidence="3" id="KW-0479">Metal-binding</keyword>
<feature type="compositionally biased region" description="Acidic residues" evidence="11">
    <location>
        <begin position="14"/>
        <end position="38"/>
    </location>
</feature>
<comment type="function">
    <text evidence="9">May function as histone H3 lysine demethylase and be involved in regulation of gene expression.</text>
</comment>
<evidence type="ECO:0000256" key="6">
    <source>
        <dbReference type="ARBA" id="ARBA00023002"/>
    </source>
</evidence>
<keyword evidence="4 10" id="KW-0863">Zinc-finger</keyword>
<proteinExistence type="inferred from homology"/>
<dbReference type="PROSITE" id="PS50089">
    <property type="entry name" value="ZF_RING_2"/>
    <property type="match status" value="1"/>
</dbReference>
<reference evidence="14" key="1">
    <citation type="submission" date="2020-10" db="EMBL/GenBank/DDBJ databases">
        <authorList>
            <person name="Han B."/>
            <person name="Lu T."/>
            <person name="Zhao Q."/>
            <person name="Huang X."/>
            <person name="Zhao Y."/>
        </authorList>
    </citation>
    <scope>NUCLEOTIDE SEQUENCE</scope>
</reference>
<feature type="region of interest" description="Disordered" evidence="11">
    <location>
        <begin position="1"/>
        <end position="148"/>
    </location>
</feature>